<evidence type="ECO:0000259" key="12">
    <source>
        <dbReference type="Pfam" id="PF08546"/>
    </source>
</evidence>
<dbReference type="OrthoDB" id="6530772at2"/>
<dbReference type="GO" id="GO:0015940">
    <property type="term" value="P:pantothenate biosynthetic process"/>
    <property type="evidence" value="ECO:0007669"/>
    <property type="project" value="UniProtKB-UniPathway"/>
</dbReference>
<dbReference type="Pfam" id="PF08546">
    <property type="entry name" value="ApbA_C"/>
    <property type="match status" value="1"/>
</dbReference>
<dbReference type="GO" id="GO:0050661">
    <property type="term" value="F:NADP binding"/>
    <property type="evidence" value="ECO:0007669"/>
    <property type="project" value="TreeGrafter"/>
</dbReference>
<dbReference type="NCBIfam" id="NF005087">
    <property type="entry name" value="PRK06522.1-1"/>
    <property type="match status" value="1"/>
</dbReference>
<dbReference type="Pfam" id="PF02558">
    <property type="entry name" value="ApbA"/>
    <property type="match status" value="1"/>
</dbReference>
<dbReference type="EC" id="1.1.1.169" evidence="3 10"/>
<dbReference type="InterPro" id="IPR013752">
    <property type="entry name" value="KPA_reductase"/>
</dbReference>
<evidence type="ECO:0000256" key="7">
    <source>
        <dbReference type="ARBA" id="ARBA00023002"/>
    </source>
</evidence>
<gene>
    <name evidence="13" type="primary">panE</name>
    <name evidence="13" type="ORF">VTAP4600_A1494</name>
</gene>
<dbReference type="GO" id="GO:0005737">
    <property type="term" value="C:cytoplasm"/>
    <property type="evidence" value="ECO:0007669"/>
    <property type="project" value="TreeGrafter"/>
</dbReference>
<sequence>MNITIVGPGAIGALWAYKLQQAGHNISLWQRKGDTSTFAIQLDNEEKITFPSNDTGLLANSDLVLITVKAWQVESAITPLLDHIHPDTILLFMHNGMGALDELEATLSSWPVLIATTTQAAFKPSKHQVHHTGNGTTQIGAWNKKGQQCAFVADVFNHALPQTSWNDHIIDALWLKLAINCAINPLTALNQCKNGALAGDRYHEQITDIINELTQVMQQQHIQFDEETLKQTIYNVITATAENYSSMQQDIQHQRVSEIDFITGYVVKCAQRHQLSVPANKQLLGSIKQIEQSWSQQ</sequence>
<evidence type="ECO:0000313" key="14">
    <source>
        <dbReference type="Proteomes" id="UP000235828"/>
    </source>
</evidence>
<evidence type="ECO:0000256" key="5">
    <source>
        <dbReference type="ARBA" id="ARBA00022655"/>
    </source>
</evidence>
<proteinExistence type="inferred from homology"/>
<evidence type="ECO:0000256" key="10">
    <source>
        <dbReference type="RuleBase" id="RU362068"/>
    </source>
</evidence>
<keyword evidence="14" id="KW-1185">Reference proteome</keyword>
<name>A0A2N8ZC66_9VIBR</name>
<keyword evidence="6 10" id="KW-0521">NADP</keyword>
<evidence type="ECO:0000256" key="2">
    <source>
        <dbReference type="ARBA" id="ARBA00007870"/>
    </source>
</evidence>
<protein>
    <recommendedName>
        <fullName evidence="4 10">2-dehydropantoate 2-reductase</fullName>
        <ecNumber evidence="3 10">1.1.1.169</ecNumber>
    </recommendedName>
    <alternativeName>
        <fullName evidence="8 10">Ketopantoate reductase</fullName>
    </alternativeName>
</protein>
<dbReference type="Proteomes" id="UP000235828">
    <property type="component" value="Chromosome A"/>
</dbReference>
<comment type="pathway">
    <text evidence="1 10">Cofactor biosynthesis; (R)-pantothenate biosynthesis; (R)-pantoate from 3-methyl-2-oxobutanoate: step 2/2.</text>
</comment>
<comment type="function">
    <text evidence="10">Catalyzes the NADPH-dependent reduction of ketopantoate into pantoic acid.</text>
</comment>
<dbReference type="AlphaFoldDB" id="A0A2N8ZC66"/>
<dbReference type="InterPro" id="IPR036291">
    <property type="entry name" value="NAD(P)-bd_dom_sf"/>
</dbReference>
<dbReference type="InterPro" id="IPR003710">
    <property type="entry name" value="ApbA"/>
</dbReference>
<feature type="domain" description="Ketopantoate reductase C-terminal" evidence="12">
    <location>
        <begin position="169"/>
        <end position="291"/>
    </location>
</feature>
<dbReference type="InterPro" id="IPR013332">
    <property type="entry name" value="KPR_N"/>
</dbReference>
<keyword evidence="7 10" id="KW-0560">Oxidoreductase</keyword>
<dbReference type="GO" id="GO:0008677">
    <property type="term" value="F:2-dehydropantoate 2-reductase activity"/>
    <property type="evidence" value="ECO:0007669"/>
    <property type="project" value="UniProtKB-EC"/>
</dbReference>
<dbReference type="NCBIfam" id="TIGR00745">
    <property type="entry name" value="apbA_panE"/>
    <property type="match status" value="1"/>
</dbReference>
<evidence type="ECO:0000256" key="1">
    <source>
        <dbReference type="ARBA" id="ARBA00004994"/>
    </source>
</evidence>
<accession>A0A2N8ZC66</accession>
<dbReference type="RefSeq" id="WP_102522135.1">
    <property type="nucleotide sequence ID" value="NZ_LT960611.1"/>
</dbReference>
<reference evidence="13 14" key="1">
    <citation type="submission" date="2017-10" db="EMBL/GenBank/DDBJ databases">
        <authorList>
            <person name="Banno H."/>
            <person name="Chua N.-H."/>
        </authorList>
    </citation>
    <scope>NUCLEOTIDE SEQUENCE [LARGE SCALE GENOMIC DNA]</scope>
    <source>
        <strain evidence="13">Vibrio tapetis CECT4600</strain>
    </source>
</reference>
<dbReference type="InterPro" id="IPR008927">
    <property type="entry name" value="6-PGluconate_DH-like_C_sf"/>
</dbReference>
<dbReference type="InterPro" id="IPR050838">
    <property type="entry name" value="Ketopantoate_reductase"/>
</dbReference>
<organism evidence="13 14">
    <name type="scientific">Vibrio tapetis subsp. tapetis</name>
    <dbReference type="NCBI Taxonomy" id="1671868"/>
    <lineage>
        <taxon>Bacteria</taxon>
        <taxon>Pseudomonadati</taxon>
        <taxon>Pseudomonadota</taxon>
        <taxon>Gammaproteobacteria</taxon>
        <taxon>Vibrionales</taxon>
        <taxon>Vibrionaceae</taxon>
        <taxon>Vibrio</taxon>
    </lineage>
</organism>
<evidence type="ECO:0000256" key="4">
    <source>
        <dbReference type="ARBA" id="ARBA00019465"/>
    </source>
</evidence>
<dbReference type="KEGG" id="vta:A1494"/>
<dbReference type="PANTHER" id="PTHR43765">
    <property type="entry name" value="2-DEHYDROPANTOATE 2-REDUCTASE-RELATED"/>
    <property type="match status" value="1"/>
</dbReference>
<dbReference type="PANTHER" id="PTHR43765:SF2">
    <property type="entry name" value="2-DEHYDROPANTOATE 2-REDUCTASE"/>
    <property type="match status" value="1"/>
</dbReference>
<evidence type="ECO:0000259" key="11">
    <source>
        <dbReference type="Pfam" id="PF02558"/>
    </source>
</evidence>
<evidence type="ECO:0000256" key="3">
    <source>
        <dbReference type="ARBA" id="ARBA00013014"/>
    </source>
</evidence>
<dbReference type="UniPathway" id="UPA00028">
    <property type="reaction ID" value="UER00004"/>
</dbReference>
<dbReference type="FunFam" id="1.10.1040.10:FF:000017">
    <property type="entry name" value="2-dehydropantoate 2-reductase"/>
    <property type="match status" value="1"/>
</dbReference>
<dbReference type="Gene3D" id="1.10.1040.10">
    <property type="entry name" value="N-(1-d-carboxylethyl)-l-norvaline Dehydrogenase, domain 2"/>
    <property type="match status" value="1"/>
</dbReference>
<evidence type="ECO:0000256" key="6">
    <source>
        <dbReference type="ARBA" id="ARBA00022857"/>
    </source>
</evidence>
<dbReference type="SUPFAM" id="SSF51735">
    <property type="entry name" value="NAD(P)-binding Rossmann-fold domains"/>
    <property type="match status" value="1"/>
</dbReference>
<evidence type="ECO:0000313" key="13">
    <source>
        <dbReference type="EMBL" id="SON49473.1"/>
    </source>
</evidence>
<comment type="catalytic activity">
    <reaction evidence="9 10">
        <text>(R)-pantoate + NADP(+) = 2-dehydropantoate + NADPH + H(+)</text>
        <dbReference type="Rhea" id="RHEA:16233"/>
        <dbReference type="ChEBI" id="CHEBI:11561"/>
        <dbReference type="ChEBI" id="CHEBI:15378"/>
        <dbReference type="ChEBI" id="CHEBI:15980"/>
        <dbReference type="ChEBI" id="CHEBI:57783"/>
        <dbReference type="ChEBI" id="CHEBI:58349"/>
        <dbReference type="EC" id="1.1.1.169"/>
    </reaction>
</comment>
<dbReference type="InterPro" id="IPR013328">
    <property type="entry name" value="6PGD_dom2"/>
</dbReference>
<evidence type="ECO:0000256" key="9">
    <source>
        <dbReference type="ARBA" id="ARBA00048793"/>
    </source>
</evidence>
<comment type="similarity">
    <text evidence="2 10">Belongs to the ketopantoate reductase family.</text>
</comment>
<feature type="domain" description="Ketopantoate reductase N-terminal" evidence="11">
    <location>
        <begin position="3"/>
        <end position="143"/>
    </location>
</feature>
<dbReference type="SUPFAM" id="SSF48179">
    <property type="entry name" value="6-phosphogluconate dehydrogenase C-terminal domain-like"/>
    <property type="match status" value="1"/>
</dbReference>
<dbReference type="Gene3D" id="3.40.50.720">
    <property type="entry name" value="NAD(P)-binding Rossmann-like Domain"/>
    <property type="match status" value="1"/>
</dbReference>
<dbReference type="EMBL" id="LT960611">
    <property type="protein sequence ID" value="SON49473.1"/>
    <property type="molecule type" value="Genomic_DNA"/>
</dbReference>
<keyword evidence="5 10" id="KW-0566">Pantothenate biosynthesis</keyword>
<evidence type="ECO:0000256" key="8">
    <source>
        <dbReference type="ARBA" id="ARBA00032024"/>
    </source>
</evidence>